<dbReference type="InterPro" id="IPR023296">
    <property type="entry name" value="Glyco_hydro_beta-prop_sf"/>
</dbReference>
<dbReference type="Proteomes" id="UP001432312">
    <property type="component" value="Chromosome"/>
</dbReference>
<dbReference type="PANTHER" id="PTHR43772:SF2">
    <property type="entry name" value="PUTATIVE (AFU_ORTHOLOGUE AFUA_2G04480)-RELATED"/>
    <property type="match status" value="1"/>
</dbReference>
<keyword evidence="1" id="KW-0624">Polysaccharide degradation</keyword>
<sequence length="355" mass="38691">MKEPERNRPTWGRRDVLRGGVALSAVAVAGGAATALAPPARAAGPAGMPTYRYLRDALAMPLNYNRTGEFIFPTIRGVSDKISDARSKYYLYYAPHENPGGICVAFSDSLEGPFSDYRENPVIDRHLNGTTVSHVSSPHVVWDAATRQFFCYFHGENTVTRVARSRDGINFVDETPILSTRLVPGTSETSYARVFEHALPGRNNKYVMVFMGVKGGRRIFYGWSPNGWDSWKFSATPLVNPERDGLTDISGPTVVKRNGSTYIAYHGNDGRMRLTEVGDDFRQENHLGVFHSPIASDRGRVAAPSFGSENGTEYMFYEAGARLSARICIARAVPGGAPAPTAAARGLGVPPSLTP</sequence>
<dbReference type="EMBL" id="CP108036">
    <property type="protein sequence ID" value="WUN77936.1"/>
    <property type="molecule type" value="Genomic_DNA"/>
</dbReference>
<keyword evidence="1" id="KW-0858">Xylan degradation</keyword>
<keyword evidence="2" id="KW-0119">Carbohydrate metabolism</keyword>
<evidence type="ECO:0008006" key="5">
    <source>
        <dbReference type="Google" id="ProtNLM"/>
    </source>
</evidence>
<evidence type="ECO:0000313" key="4">
    <source>
        <dbReference type="Proteomes" id="UP001432312"/>
    </source>
</evidence>
<evidence type="ECO:0000256" key="1">
    <source>
        <dbReference type="ARBA" id="ARBA00022651"/>
    </source>
</evidence>
<dbReference type="RefSeq" id="WP_328738698.1">
    <property type="nucleotide sequence ID" value="NZ_CP108036.1"/>
</dbReference>
<accession>A0ABZ1Q5F6</accession>
<dbReference type="PANTHER" id="PTHR43772">
    <property type="entry name" value="ENDO-1,4-BETA-XYLANASE"/>
    <property type="match status" value="1"/>
</dbReference>
<organism evidence="3 4">
    <name type="scientific">Streptomyces erythrochromogenes</name>
    <dbReference type="NCBI Taxonomy" id="285574"/>
    <lineage>
        <taxon>Bacteria</taxon>
        <taxon>Bacillati</taxon>
        <taxon>Actinomycetota</taxon>
        <taxon>Actinomycetes</taxon>
        <taxon>Kitasatosporales</taxon>
        <taxon>Streptomycetaceae</taxon>
        <taxon>Streptomyces</taxon>
    </lineage>
</organism>
<name>A0ABZ1Q5F6_9ACTN</name>
<dbReference type="SUPFAM" id="SSF75005">
    <property type="entry name" value="Arabinanase/levansucrase/invertase"/>
    <property type="match status" value="1"/>
</dbReference>
<dbReference type="GeneID" id="95495397"/>
<dbReference type="Gene3D" id="2.115.10.20">
    <property type="entry name" value="Glycosyl hydrolase domain, family 43"/>
    <property type="match status" value="2"/>
</dbReference>
<dbReference type="PROSITE" id="PS51318">
    <property type="entry name" value="TAT"/>
    <property type="match status" value="1"/>
</dbReference>
<dbReference type="InterPro" id="IPR052176">
    <property type="entry name" value="Glycosyl_Hydrlase_43_Enz"/>
</dbReference>
<proteinExistence type="predicted"/>
<protein>
    <recommendedName>
        <fullName evidence="5">Secreted protein</fullName>
    </recommendedName>
</protein>
<evidence type="ECO:0000256" key="2">
    <source>
        <dbReference type="ARBA" id="ARBA00023277"/>
    </source>
</evidence>
<evidence type="ECO:0000313" key="3">
    <source>
        <dbReference type="EMBL" id="WUN77936.1"/>
    </source>
</evidence>
<gene>
    <name evidence="3" type="ORF">OHA91_05145</name>
</gene>
<dbReference type="InterPro" id="IPR006311">
    <property type="entry name" value="TAT_signal"/>
</dbReference>
<keyword evidence="4" id="KW-1185">Reference proteome</keyword>
<reference evidence="3" key="1">
    <citation type="submission" date="2022-10" db="EMBL/GenBank/DDBJ databases">
        <title>The complete genomes of actinobacterial strains from the NBC collection.</title>
        <authorList>
            <person name="Joergensen T.S."/>
            <person name="Alvarez Arevalo M."/>
            <person name="Sterndorff E.B."/>
            <person name="Faurdal D."/>
            <person name="Vuksanovic O."/>
            <person name="Mourched A.-S."/>
            <person name="Charusanti P."/>
            <person name="Shaw S."/>
            <person name="Blin K."/>
            <person name="Weber T."/>
        </authorList>
    </citation>
    <scope>NUCLEOTIDE SEQUENCE</scope>
    <source>
        <strain evidence="3">NBC_00303</strain>
    </source>
</reference>